<sequence length="52" mass="6031">MLVIAKDVFLRWGLLSITTILRIGLERGNFENGFPSIRDDFLLFIISHHMIT</sequence>
<dbReference type="EMBL" id="CAXHTB010000008">
    <property type="protein sequence ID" value="CAL0310867.1"/>
    <property type="molecule type" value="Genomic_DNA"/>
</dbReference>
<evidence type="ECO:0000313" key="2">
    <source>
        <dbReference type="Proteomes" id="UP001497480"/>
    </source>
</evidence>
<dbReference type="Proteomes" id="UP001497480">
    <property type="component" value="Unassembled WGS sequence"/>
</dbReference>
<proteinExistence type="predicted"/>
<organism evidence="1 2">
    <name type="scientific">Lupinus luteus</name>
    <name type="common">European yellow lupine</name>
    <dbReference type="NCBI Taxonomy" id="3873"/>
    <lineage>
        <taxon>Eukaryota</taxon>
        <taxon>Viridiplantae</taxon>
        <taxon>Streptophyta</taxon>
        <taxon>Embryophyta</taxon>
        <taxon>Tracheophyta</taxon>
        <taxon>Spermatophyta</taxon>
        <taxon>Magnoliopsida</taxon>
        <taxon>eudicotyledons</taxon>
        <taxon>Gunneridae</taxon>
        <taxon>Pentapetalae</taxon>
        <taxon>rosids</taxon>
        <taxon>fabids</taxon>
        <taxon>Fabales</taxon>
        <taxon>Fabaceae</taxon>
        <taxon>Papilionoideae</taxon>
        <taxon>50 kb inversion clade</taxon>
        <taxon>genistoids sensu lato</taxon>
        <taxon>core genistoids</taxon>
        <taxon>Genisteae</taxon>
        <taxon>Lupinus</taxon>
    </lineage>
</organism>
<name>A0AAV1WP67_LUPLU</name>
<evidence type="ECO:0000313" key="1">
    <source>
        <dbReference type="EMBL" id="CAL0310867.1"/>
    </source>
</evidence>
<gene>
    <name evidence="1" type="ORF">LLUT_LOCUS11927</name>
</gene>
<protein>
    <submittedName>
        <fullName evidence="1">Uncharacterized protein</fullName>
    </submittedName>
</protein>
<accession>A0AAV1WP67</accession>
<reference evidence="1 2" key="1">
    <citation type="submission" date="2024-03" db="EMBL/GenBank/DDBJ databases">
        <authorList>
            <person name="Martinez-Hernandez J."/>
        </authorList>
    </citation>
    <scope>NUCLEOTIDE SEQUENCE [LARGE SCALE GENOMIC DNA]</scope>
</reference>
<keyword evidence="2" id="KW-1185">Reference proteome</keyword>
<comment type="caution">
    <text evidence="1">The sequence shown here is derived from an EMBL/GenBank/DDBJ whole genome shotgun (WGS) entry which is preliminary data.</text>
</comment>
<dbReference type="AlphaFoldDB" id="A0AAV1WP67"/>